<sequence>MQSSTNMCNVLMYTLLVNIKGPSGKTRKARLLIDTGSQRSYALEGTMVDMGYSPTGKERIQHALFGVVLGLIFVLGLMKELLRRVLGRTSVDYFELQTIICECESVMNSRPLTYLSEDSTDLCCITPAMFLQDLQEIDMPEAELIHSADLGRKPKHSQELRRQILERFRLEYLGKLQLFANTKKTHELKVNDLVFVGDDNSKRINWPVGRIVELINGVDGHVRVVKVRIGSGVLTRPVQRVYPLELNCSPDEMSPILEQNVEPIPINVVPEIHQVPIESVPDVDQSVSETEPTKPLIVSQRFTRHGRAVRTPFKLTL</sequence>
<proteinExistence type="predicted"/>
<organism evidence="3">
    <name type="scientific">Cacopsylla melanoneura</name>
    <dbReference type="NCBI Taxonomy" id="428564"/>
    <lineage>
        <taxon>Eukaryota</taxon>
        <taxon>Metazoa</taxon>
        <taxon>Ecdysozoa</taxon>
        <taxon>Arthropoda</taxon>
        <taxon>Hexapoda</taxon>
        <taxon>Insecta</taxon>
        <taxon>Pterygota</taxon>
        <taxon>Neoptera</taxon>
        <taxon>Paraneoptera</taxon>
        <taxon>Hemiptera</taxon>
        <taxon>Sternorrhyncha</taxon>
        <taxon>Psylloidea</taxon>
        <taxon>Psyllidae</taxon>
        <taxon>Psyllinae</taxon>
        <taxon>Cacopsylla</taxon>
    </lineage>
</organism>
<dbReference type="InterPro" id="IPR040676">
    <property type="entry name" value="DUF5641"/>
</dbReference>
<protein>
    <recommendedName>
        <fullName evidence="2">DUF5641 domain-containing protein</fullName>
    </recommendedName>
</protein>
<keyword evidence="1" id="KW-1133">Transmembrane helix</keyword>
<evidence type="ECO:0000313" key="3">
    <source>
        <dbReference type="EMBL" id="CAG6755436.1"/>
    </source>
</evidence>
<name>A0A8D9A137_9HEMI</name>
<dbReference type="EMBL" id="HBUF01542057">
    <property type="protein sequence ID" value="CAG6755436.1"/>
    <property type="molecule type" value="Transcribed_RNA"/>
</dbReference>
<dbReference type="PANTHER" id="PTHR47331">
    <property type="entry name" value="PHD-TYPE DOMAIN-CONTAINING PROTEIN"/>
    <property type="match status" value="1"/>
</dbReference>
<feature type="domain" description="DUF5641" evidence="2">
    <location>
        <begin position="155"/>
        <end position="244"/>
    </location>
</feature>
<evidence type="ECO:0000256" key="1">
    <source>
        <dbReference type="SAM" id="Phobius"/>
    </source>
</evidence>
<dbReference type="Pfam" id="PF18701">
    <property type="entry name" value="DUF5641"/>
    <property type="match status" value="1"/>
</dbReference>
<keyword evidence="1" id="KW-0812">Transmembrane</keyword>
<accession>A0A8D9A137</accession>
<feature type="transmembrane region" description="Helical" evidence="1">
    <location>
        <begin position="60"/>
        <end position="78"/>
    </location>
</feature>
<dbReference type="AlphaFoldDB" id="A0A8D9A137"/>
<reference evidence="3" key="1">
    <citation type="submission" date="2021-05" db="EMBL/GenBank/DDBJ databases">
        <authorList>
            <person name="Alioto T."/>
            <person name="Alioto T."/>
            <person name="Gomez Garrido J."/>
        </authorList>
    </citation>
    <scope>NUCLEOTIDE SEQUENCE</scope>
</reference>
<evidence type="ECO:0000259" key="2">
    <source>
        <dbReference type="Pfam" id="PF18701"/>
    </source>
</evidence>
<keyword evidence="1" id="KW-0472">Membrane</keyword>